<evidence type="ECO:0000256" key="6">
    <source>
        <dbReference type="ARBA" id="ARBA00030388"/>
    </source>
</evidence>
<keyword evidence="4" id="KW-0255">Endonuclease</keyword>
<dbReference type="RefSeq" id="WP_109742137.1">
    <property type="nucleotide sequence ID" value="NZ_QGGO01000005.1"/>
</dbReference>
<dbReference type="PANTHER" id="PTHR38039">
    <property type="entry name" value="TOXIN YOEB"/>
    <property type="match status" value="1"/>
</dbReference>
<dbReference type="SUPFAM" id="SSF143011">
    <property type="entry name" value="RelE-like"/>
    <property type="match status" value="1"/>
</dbReference>
<evidence type="ECO:0000256" key="3">
    <source>
        <dbReference type="ARBA" id="ARBA00022722"/>
    </source>
</evidence>
<evidence type="ECO:0000256" key="5">
    <source>
        <dbReference type="ARBA" id="ARBA00022801"/>
    </source>
</evidence>
<sequence length="88" mass="10435">MRKLVLEDEAQRHIQALLISEPKLIKKIFDLIGDVQKHPFEGIGKPEALKHELTGYWSRRITDKHRLVYQVTDDDIIIIRCKDHYDDK</sequence>
<dbReference type="EMBL" id="QGGO01000005">
    <property type="protein sequence ID" value="PWK27977.1"/>
    <property type="molecule type" value="Genomic_DNA"/>
</dbReference>
<comment type="similarity">
    <text evidence="1">Belongs to the YoeB family.</text>
</comment>
<keyword evidence="2" id="KW-1277">Toxin-antitoxin system</keyword>
<dbReference type="GO" id="GO:0016787">
    <property type="term" value="F:hydrolase activity"/>
    <property type="evidence" value="ECO:0007669"/>
    <property type="project" value="UniProtKB-KW"/>
</dbReference>
<gene>
    <name evidence="7" type="ORF">LV89_01384</name>
</gene>
<protein>
    <recommendedName>
        <fullName evidence="6">Putative mRNA interferase YoeB</fullName>
    </recommendedName>
</protein>
<dbReference type="GO" id="GO:0004519">
    <property type="term" value="F:endonuclease activity"/>
    <property type="evidence" value="ECO:0007669"/>
    <property type="project" value="UniProtKB-KW"/>
</dbReference>
<comment type="caution">
    <text evidence="7">The sequence shown here is derived from an EMBL/GenBank/DDBJ whole genome shotgun (WGS) entry which is preliminary data.</text>
</comment>
<dbReference type="PANTHER" id="PTHR38039:SF1">
    <property type="entry name" value="TOXIN YOEB"/>
    <property type="match status" value="1"/>
</dbReference>
<proteinExistence type="inferred from homology"/>
<keyword evidence="3" id="KW-0540">Nuclease</keyword>
<organism evidence="7 8">
    <name type="scientific">Arcicella aurantiaca</name>
    <dbReference type="NCBI Taxonomy" id="591202"/>
    <lineage>
        <taxon>Bacteria</taxon>
        <taxon>Pseudomonadati</taxon>
        <taxon>Bacteroidota</taxon>
        <taxon>Cytophagia</taxon>
        <taxon>Cytophagales</taxon>
        <taxon>Flectobacillaceae</taxon>
        <taxon>Arcicella</taxon>
    </lineage>
</organism>
<reference evidence="7 8" key="1">
    <citation type="submission" date="2018-05" db="EMBL/GenBank/DDBJ databases">
        <title>Genomic Encyclopedia of Archaeal and Bacterial Type Strains, Phase II (KMG-II): from individual species to whole genera.</title>
        <authorList>
            <person name="Goeker M."/>
        </authorList>
    </citation>
    <scope>NUCLEOTIDE SEQUENCE [LARGE SCALE GENOMIC DNA]</scope>
    <source>
        <strain evidence="7 8">DSM 22214</strain>
    </source>
</reference>
<dbReference type="InterPro" id="IPR009614">
    <property type="entry name" value="YoeB_toxin"/>
</dbReference>
<keyword evidence="5" id="KW-0378">Hydrolase</keyword>
<evidence type="ECO:0000256" key="2">
    <source>
        <dbReference type="ARBA" id="ARBA00022649"/>
    </source>
</evidence>
<evidence type="ECO:0000313" key="8">
    <source>
        <dbReference type="Proteomes" id="UP000245489"/>
    </source>
</evidence>
<name>A0A316EGV8_9BACT</name>
<dbReference type="OrthoDB" id="9801102at2"/>
<dbReference type="Proteomes" id="UP000245489">
    <property type="component" value="Unassembled WGS sequence"/>
</dbReference>
<keyword evidence="8" id="KW-1185">Reference proteome</keyword>
<dbReference type="GO" id="GO:0006401">
    <property type="term" value="P:RNA catabolic process"/>
    <property type="evidence" value="ECO:0007669"/>
    <property type="project" value="InterPro"/>
</dbReference>
<dbReference type="NCBIfam" id="TIGR02116">
    <property type="entry name" value="toxin_Txe_YoeB"/>
    <property type="match status" value="1"/>
</dbReference>
<accession>A0A316EGV8</accession>
<dbReference type="AlphaFoldDB" id="A0A316EGV8"/>
<dbReference type="Pfam" id="PF06769">
    <property type="entry name" value="YoeB_toxin"/>
    <property type="match status" value="1"/>
</dbReference>
<evidence type="ECO:0000313" key="7">
    <source>
        <dbReference type="EMBL" id="PWK27977.1"/>
    </source>
</evidence>
<evidence type="ECO:0000256" key="4">
    <source>
        <dbReference type="ARBA" id="ARBA00022759"/>
    </source>
</evidence>
<dbReference type="InterPro" id="IPR035093">
    <property type="entry name" value="RelE/ParE_toxin_dom_sf"/>
</dbReference>
<evidence type="ECO:0000256" key="1">
    <source>
        <dbReference type="ARBA" id="ARBA00008172"/>
    </source>
</evidence>
<dbReference type="Gene3D" id="3.30.2310.20">
    <property type="entry name" value="RelE-like"/>
    <property type="match status" value="1"/>
</dbReference>